<gene>
    <name evidence="1" type="ORF">GCM10011505_49730</name>
</gene>
<accession>A0ABQ1JCR8</accession>
<comment type="caution">
    <text evidence="1">The sequence shown here is derived from an EMBL/GenBank/DDBJ whole genome shotgun (WGS) entry which is preliminary data.</text>
</comment>
<evidence type="ECO:0000313" key="2">
    <source>
        <dbReference type="Proteomes" id="UP000603352"/>
    </source>
</evidence>
<sequence>MFDLSTALEAAPAGSRATLATQWRTLAFLETLLVGIATQRPKETIGSLTKLNQIRADVTGRALEL</sequence>
<organism evidence="1 2">
    <name type="scientific">Tistrella bauzanensis</name>
    <dbReference type="NCBI Taxonomy" id="657419"/>
    <lineage>
        <taxon>Bacteria</taxon>
        <taxon>Pseudomonadati</taxon>
        <taxon>Pseudomonadota</taxon>
        <taxon>Alphaproteobacteria</taxon>
        <taxon>Geminicoccales</taxon>
        <taxon>Geminicoccaceae</taxon>
        <taxon>Tistrella</taxon>
    </lineage>
</organism>
<dbReference type="Proteomes" id="UP000603352">
    <property type="component" value="Unassembled WGS sequence"/>
</dbReference>
<evidence type="ECO:0000313" key="1">
    <source>
        <dbReference type="EMBL" id="GGB63193.1"/>
    </source>
</evidence>
<name>A0ABQ1JCR8_9PROT</name>
<reference evidence="2" key="1">
    <citation type="journal article" date="2019" name="Int. J. Syst. Evol. Microbiol.">
        <title>The Global Catalogue of Microorganisms (GCM) 10K type strain sequencing project: providing services to taxonomists for standard genome sequencing and annotation.</title>
        <authorList>
            <consortium name="The Broad Institute Genomics Platform"/>
            <consortium name="The Broad Institute Genome Sequencing Center for Infectious Disease"/>
            <person name="Wu L."/>
            <person name="Ma J."/>
        </authorList>
    </citation>
    <scope>NUCLEOTIDE SEQUENCE [LARGE SCALE GENOMIC DNA]</scope>
    <source>
        <strain evidence="2">CGMCC 1.10188</strain>
    </source>
</reference>
<dbReference type="EMBL" id="BMDZ01000130">
    <property type="protein sequence ID" value="GGB63193.1"/>
    <property type="molecule type" value="Genomic_DNA"/>
</dbReference>
<proteinExistence type="predicted"/>
<keyword evidence="2" id="KW-1185">Reference proteome</keyword>
<protein>
    <submittedName>
        <fullName evidence="1">Uncharacterized protein</fullName>
    </submittedName>
</protein>